<dbReference type="GO" id="GO:0003700">
    <property type="term" value="F:DNA-binding transcription factor activity"/>
    <property type="evidence" value="ECO:0007669"/>
    <property type="project" value="InterPro"/>
</dbReference>
<proteinExistence type="predicted"/>
<evidence type="ECO:0000256" key="3">
    <source>
        <dbReference type="ARBA" id="ARBA00023163"/>
    </source>
</evidence>
<dbReference type="Pfam" id="PF00392">
    <property type="entry name" value="GntR"/>
    <property type="match status" value="1"/>
</dbReference>
<evidence type="ECO:0000313" key="8">
    <source>
        <dbReference type="Proteomes" id="UP001221519"/>
    </source>
</evidence>
<dbReference type="SMART" id="SM00345">
    <property type="entry name" value="HTH_GNTR"/>
    <property type="match status" value="1"/>
</dbReference>
<gene>
    <name evidence="5" type="ORF">PUW23_19140</name>
    <name evidence="6" type="ORF">PUW25_18985</name>
</gene>
<keyword evidence="3" id="KW-0804">Transcription</keyword>
<dbReference type="AlphaFoldDB" id="A0AAX3MWG5"/>
<dbReference type="Proteomes" id="UP001221519">
    <property type="component" value="Chromosome"/>
</dbReference>
<name>A0AAX3MWG5_9BACL</name>
<keyword evidence="2" id="KW-0238">DNA-binding</keyword>
<dbReference type="PANTHER" id="PTHR43537:SF5">
    <property type="entry name" value="UXU OPERON TRANSCRIPTIONAL REGULATOR"/>
    <property type="match status" value="1"/>
</dbReference>
<dbReference type="InterPro" id="IPR036388">
    <property type="entry name" value="WH-like_DNA-bd_sf"/>
</dbReference>
<organism evidence="5 7">
    <name type="scientific">Paenibacillus urinalis</name>
    <dbReference type="NCBI Taxonomy" id="521520"/>
    <lineage>
        <taxon>Bacteria</taxon>
        <taxon>Bacillati</taxon>
        <taxon>Bacillota</taxon>
        <taxon>Bacilli</taxon>
        <taxon>Bacillales</taxon>
        <taxon>Paenibacillaceae</taxon>
        <taxon>Paenibacillus</taxon>
    </lineage>
</organism>
<evidence type="ECO:0000313" key="7">
    <source>
        <dbReference type="Proteomes" id="UP001220962"/>
    </source>
</evidence>
<evidence type="ECO:0000313" key="6">
    <source>
        <dbReference type="EMBL" id="WDI01334.1"/>
    </source>
</evidence>
<dbReference type="CDD" id="cd07377">
    <property type="entry name" value="WHTH_GntR"/>
    <property type="match status" value="1"/>
</dbReference>
<evidence type="ECO:0000256" key="2">
    <source>
        <dbReference type="ARBA" id="ARBA00023125"/>
    </source>
</evidence>
<dbReference type="PROSITE" id="PS50949">
    <property type="entry name" value="HTH_GNTR"/>
    <property type="match status" value="1"/>
</dbReference>
<evidence type="ECO:0000259" key="4">
    <source>
        <dbReference type="PROSITE" id="PS50949"/>
    </source>
</evidence>
<dbReference type="EMBL" id="CP118101">
    <property type="protein sequence ID" value="WDH81617.1"/>
    <property type="molecule type" value="Genomic_DNA"/>
</dbReference>
<dbReference type="RefSeq" id="WP_052511798.1">
    <property type="nucleotide sequence ID" value="NZ_CP118101.1"/>
</dbReference>
<keyword evidence="1" id="KW-0805">Transcription regulation</keyword>
<dbReference type="PRINTS" id="PR00035">
    <property type="entry name" value="HTHGNTR"/>
</dbReference>
<dbReference type="InterPro" id="IPR008920">
    <property type="entry name" value="TF_FadR/GntR_C"/>
</dbReference>
<dbReference type="Gene3D" id="1.10.10.10">
    <property type="entry name" value="Winged helix-like DNA-binding domain superfamily/Winged helix DNA-binding domain"/>
    <property type="match status" value="1"/>
</dbReference>
<dbReference type="InterPro" id="IPR000524">
    <property type="entry name" value="Tscrpt_reg_HTH_GntR"/>
</dbReference>
<dbReference type="Proteomes" id="UP001220962">
    <property type="component" value="Chromosome"/>
</dbReference>
<dbReference type="Gene3D" id="1.20.120.530">
    <property type="entry name" value="GntR ligand-binding domain-like"/>
    <property type="match status" value="1"/>
</dbReference>
<dbReference type="Pfam" id="PF07729">
    <property type="entry name" value="FCD"/>
    <property type="match status" value="1"/>
</dbReference>
<feature type="domain" description="HTH gntR-type" evidence="4">
    <location>
        <begin position="4"/>
        <end position="71"/>
    </location>
</feature>
<dbReference type="EMBL" id="CP118108">
    <property type="protein sequence ID" value="WDI01334.1"/>
    <property type="molecule type" value="Genomic_DNA"/>
</dbReference>
<sequence length="215" mass="25039">MSSPTLETRAYQELRRRIIFAEYMPGTLLSENDLAEQLSMSRTPIRAAISLLVTEGFVESYRGRGVLVKEISFREYTEILEVLISLQLYVINAVERRNLKFDLQELQKHLERQQQAKDSSDIPGYYVSYLDFVETMIYTIRNQHMLGVLEQTKGKFLYRMISYRKQFPHHQPYKSLESNQKAYEALVKGDLDAARSEITGIYTATYETLIMNGII</sequence>
<evidence type="ECO:0000313" key="5">
    <source>
        <dbReference type="EMBL" id="WDH81617.1"/>
    </source>
</evidence>
<accession>A0AAX3MWG5</accession>
<dbReference type="SUPFAM" id="SSF46785">
    <property type="entry name" value="Winged helix' DNA-binding domain"/>
    <property type="match status" value="1"/>
</dbReference>
<evidence type="ECO:0000256" key="1">
    <source>
        <dbReference type="ARBA" id="ARBA00023015"/>
    </source>
</evidence>
<dbReference type="InterPro" id="IPR036390">
    <property type="entry name" value="WH_DNA-bd_sf"/>
</dbReference>
<dbReference type="PANTHER" id="PTHR43537">
    <property type="entry name" value="TRANSCRIPTIONAL REGULATOR, GNTR FAMILY"/>
    <property type="match status" value="1"/>
</dbReference>
<reference evidence="5 8" key="1">
    <citation type="submission" date="2023-02" db="EMBL/GenBank/DDBJ databases">
        <title>Pathogen: clinical or host-associated sample.</title>
        <authorList>
            <person name="Hergert J."/>
            <person name="Casey R."/>
            <person name="Wagner J."/>
            <person name="Young E.L."/>
            <person name="Oakeson K.F."/>
        </authorList>
    </citation>
    <scope>NUCLEOTIDE SEQUENCE</scope>
    <source>
        <strain evidence="6 8">2022CK-00829</strain>
        <strain evidence="5">2022CK-00830</strain>
    </source>
</reference>
<keyword evidence="8" id="KW-1185">Reference proteome</keyword>
<dbReference type="GO" id="GO:0003677">
    <property type="term" value="F:DNA binding"/>
    <property type="evidence" value="ECO:0007669"/>
    <property type="project" value="UniProtKB-KW"/>
</dbReference>
<dbReference type="InterPro" id="IPR011711">
    <property type="entry name" value="GntR_C"/>
</dbReference>
<protein>
    <submittedName>
        <fullName evidence="5">GntR family transcriptional regulator</fullName>
    </submittedName>
</protein>
<dbReference type="SUPFAM" id="SSF48008">
    <property type="entry name" value="GntR ligand-binding domain-like"/>
    <property type="match status" value="1"/>
</dbReference>